<evidence type="ECO:0000256" key="4">
    <source>
        <dbReference type="ARBA" id="ARBA00022656"/>
    </source>
</evidence>
<dbReference type="Pfam" id="PF00161">
    <property type="entry name" value="RIP"/>
    <property type="match status" value="1"/>
</dbReference>
<evidence type="ECO:0000256" key="2">
    <source>
        <dbReference type="ARBA" id="ARBA00008544"/>
    </source>
</evidence>
<gene>
    <name evidence="10" type="ORF">CEURO_LOCUS2027</name>
</gene>
<accession>A0A9P1DYY7</accession>
<dbReference type="InterPro" id="IPR016138">
    <property type="entry name" value="Ribosome_inactivat_prot_sub1"/>
</dbReference>
<evidence type="ECO:0000313" key="10">
    <source>
        <dbReference type="EMBL" id="CAH9063292.1"/>
    </source>
</evidence>
<dbReference type="GO" id="GO:0030598">
    <property type="term" value="F:rRNA N-glycosylase activity"/>
    <property type="evidence" value="ECO:0007669"/>
    <property type="project" value="UniProtKB-EC"/>
</dbReference>
<dbReference type="OrthoDB" id="666942at2759"/>
<feature type="region of interest" description="Disordered" evidence="9">
    <location>
        <begin position="275"/>
        <end position="299"/>
    </location>
</feature>
<dbReference type="Gene3D" id="3.40.420.10">
    <property type="entry name" value="Ricin (A subunit), domain 1"/>
    <property type="match status" value="1"/>
</dbReference>
<comment type="catalytic activity">
    <reaction evidence="1 8">
        <text>Endohydrolysis of the N-glycosidic bond at one specific adenosine on the 28S rRNA.</text>
        <dbReference type="EC" id="3.2.2.22"/>
    </reaction>
</comment>
<comment type="similarity">
    <text evidence="2">Belongs to the ribosome-inactivating protein family. Type 1 RIP subfamily.</text>
</comment>
<evidence type="ECO:0000256" key="3">
    <source>
        <dbReference type="ARBA" id="ARBA00012001"/>
    </source>
</evidence>
<dbReference type="AlphaFoldDB" id="A0A9P1DYY7"/>
<dbReference type="InterPro" id="IPR036041">
    <property type="entry name" value="Ribosome-inact_prot_sf"/>
</dbReference>
<comment type="caution">
    <text evidence="10">The sequence shown here is derived from an EMBL/GenBank/DDBJ whole genome shotgun (WGS) entry which is preliminary data.</text>
</comment>
<dbReference type="SUPFAM" id="SSF56371">
    <property type="entry name" value="Ribosome inactivating proteins (RIP)"/>
    <property type="match status" value="1"/>
</dbReference>
<reference evidence="10" key="1">
    <citation type="submission" date="2022-07" db="EMBL/GenBank/DDBJ databases">
        <authorList>
            <person name="Macas J."/>
            <person name="Novak P."/>
            <person name="Neumann P."/>
        </authorList>
    </citation>
    <scope>NUCLEOTIDE SEQUENCE</scope>
</reference>
<keyword evidence="11" id="KW-1185">Reference proteome</keyword>
<proteinExistence type="inferred from homology"/>
<evidence type="ECO:0000256" key="1">
    <source>
        <dbReference type="ARBA" id="ARBA00000237"/>
    </source>
</evidence>
<feature type="compositionally biased region" description="Basic residues" evidence="9">
    <location>
        <begin position="275"/>
        <end position="289"/>
    </location>
</feature>
<evidence type="ECO:0000256" key="9">
    <source>
        <dbReference type="SAM" id="MobiDB-lite"/>
    </source>
</evidence>
<evidence type="ECO:0000256" key="8">
    <source>
        <dbReference type="RuleBase" id="RU004915"/>
    </source>
</evidence>
<keyword evidence="7 8" id="KW-0652">Protein synthesis inhibitor</keyword>
<evidence type="ECO:0000256" key="6">
    <source>
        <dbReference type="ARBA" id="ARBA00022821"/>
    </source>
</evidence>
<dbReference type="GO" id="GO:0090729">
    <property type="term" value="F:toxin activity"/>
    <property type="evidence" value="ECO:0007669"/>
    <property type="project" value="UniProtKB-KW"/>
</dbReference>
<protein>
    <recommendedName>
        <fullName evidence="3 8">rRNA N-glycosylase</fullName>
        <ecNumber evidence="3 8">3.2.2.22</ecNumber>
    </recommendedName>
</protein>
<evidence type="ECO:0000313" key="11">
    <source>
        <dbReference type="Proteomes" id="UP001152484"/>
    </source>
</evidence>
<dbReference type="GO" id="GO:0017148">
    <property type="term" value="P:negative regulation of translation"/>
    <property type="evidence" value="ECO:0007669"/>
    <property type="project" value="UniProtKB-KW"/>
</dbReference>
<name>A0A9P1DYY7_CUSEU</name>
<dbReference type="EC" id="3.2.2.22" evidence="3 8"/>
<evidence type="ECO:0000256" key="5">
    <source>
        <dbReference type="ARBA" id="ARBA00022801"/>
    </source>
</evidence>
<dbReference type="GO" id="GO:0006952">
    <property type="term" value="P:defense response"/>
    <property type="evidence" value="ECO:0007669"/>
    <property type="project" value="UniProtKB-KW"/>
</dbReference>
<organism evidence="10 11">
    <name type="scientific">Cuscuta europaea</name>
    <name type="common">European dodder</name>
    <dbReference type="NCBI Taxonomy" id="41803"/>
    <lineage>
        <taxon>Eukaryota</taxon>
        <taxon>Viridiplantae</taxon>
        <taxon>Streptophyta</taxon>
        <taxon>Embryophyta</taxon>
        <taxon>Tracheophyta</taxon>
        <taxon>Spermatophyta</taxon>
        <taxon>Magnoliopsida</taxon>
        <taxon>eudicotyledons</taxon>
        <taxon>Gunneridae</taxon>
        <taxon>Pentapetalae</taxon>
        <taxon>asterids</taxon>
        <taxon>lamiids</taxon>
        <taxon>Solanales</taxon>
        <taxon>Convolvulaceae</taxon>
        <taxon>Cuscuteae</taxon>
        <taxon>Cuscuta</taxon>
        <taxon>Cuscuta subgen. Cuscuta</taxon>
    </lineage>
</organism>
<keyword evidence="5 8" id="KW-0378">Hydrolase</keyword>
<keyword evidence="6 8" id="KW-0611">Plant defense</keyword>
<dbReference type="InterPro" id="IPR001574">
    <property type="entry name" value="Ribosome_inactivat_prot"/>
</dbReference>
<evidence type="ECO:0000256" key="7">
    <source>
        <dbReference type="ARBA" id="ARBA00023193"/>
    </source>
</evidence>
<keyword evidence="4 8" id="KW-0800">Toxin</keyword>
<dbReference type="PANTHER" id="PTHR33453">
    <property type="match status" value="1"/>
</dbReference>
<dbReference type="PANTHER" id="PTHR33453:SF9">
    <property type="entry name" value="ALBUMIN B-32"/>
    <property type="match status" value="1"/>
</dbReference>
<dbReference type="Proteomes" id="UP001152484">
    <property type="component" value="Unassembled WGS sequence"/>
</dbReference>
<sequence length="299" mass="34063">MDHQQQNPPDPDDCEQQRIIKVSHAEGDVLYDLCINAWREDLGSGNKISNINVLPRPPRDDADTKYVHVRFVCERESQEYTCTGKFKYHDLYLIGIQNRKGDWFDLSESGVDFGTSTPLPVGITYGDLLTASEMSSLDITPKSGVAIRDAITFISKLDKDTNLNEKKQLIASSLLTLILVFCEAARFNSIKRHVREKWFAEGDCILGHEDLWMQSVVHNWKNMSLLLIEDDKNGGRTREDLNQKVVNYQIKVGRDNFLTSVEDVVREIGIIKQKKPKKRGKKTRHRVKSSRAGESSRVG</sequence>
<dbReference type="EMBL" id="CAMAPE010000004">
    <property type="protein sequence ID" value="CAH9063292.1"/>
    <property type="molecule type" value="Genomic_DNA"/>
</dbReference>